<dbReference type="RefSeq" id="XP_009167511.1">
    <property type="nucleotide sequence ID" value="XM_009169247.1"/>
</dbReference>
<dbReference type="EMBL" id="KL596693">
    <property type="protein sequence ID" value="KER28699.1"/>
    <property type="molecule type" value="Genomic_DNA"/>
</dbReference>
<organism evidence="1 2">
    <name type="scientific">Opisthorchis viverrini</name>
    <name type="common">Southeast Asian liver fluke</name>
    <dbReference type="NCBI Taxonomy" id="6198"/>
    <lineage>
        <taxon>Eukaryota</taxon>
        <taxon>Metazoa</taxon>
        <taxon>Spiralia</taxon>
        <taxon>Lophotrochozoa</taxon>
        <taxon>Platyhelminthes</taxon>
        <taxon>Trematoda</taxon>
        <taxon>Digenea</taxon>
        <taxon>Opisthorchiida</taxon>
        <taxon>Opisthorchiata</taxon>
        <taxon>Opisthorchiidae</taxon>
        <taxon>Opisthorchis</taxon>
    </lineage>
</organism>
<proteinExistence type="predicted"/>
<evidence type="ECO:0000313" key="2">
    <source>
        <dbReference type="Proteomes" id="UP000054324"/>
    </source>
</evidence>
<evidence type="ECO:0000313" key="1">
    <source>
        <dbReference type="EMBL" id="KER28699.1"/>
    </source>
</evidence>
<dbReference type="CTD" id="20318674"/>
<reference evidence="1 2" key="1">
    <citation type="submission" date="2013-11" db="EMBL/GenBank/DDBJ databases">
        <title>Opisthorchis viverrini - life in the bile duct.</title>
        <authorList>
            <person name="Young N.D."/>
            <person name="Nagarajan N."/>
            <person name="Lin S.J."/>
            <person name="Korhonen P.K."/>
            <person name="Jex A.R."/>
            <person name="Hall R.S."/>
            <person name="Safavi-Hemami H."/>
            <person name="Kaewkong W."/>
            <person name="Bertrand D."/>
            <person name="Gao S."/>
            <person name="Seet Q."/>
            <person name="Wongkham S."/>
            <person name="Teh B.T."/>
            <person name="Wongkham C."/>
            <person name="Intapan P.M."/>
            <person name="Maleewong W."/>
            <person name="Yang X."/>
            <person name="Hu M."/>
            <person name="Wang Z."/>
            <person name="Hofmann A."/>
            <person name="Sternberg P.W."/>
            <person name="Tan P."/>
            <person name="Wang J."/>
            <person name="Gasser R.B."/>
        </authorList>
    </citation>
    <scope>NUCLEOTIDE SEQUENCE [LARGE SCALE GENOMIC DNA]</scope>
</reference>
<name>A0A075AGG8_OPIVI</name>
<dbReference type="KEGG" id="ovi:T265_04492"/>
<keyword evidence="2" id="KW-1185">Reference proteome</keyword>
<dbReference type="GeneID" id="20318674"/>
<dbReference type="AlphaFoldDB" id="A0A075AGG8"/>
<accession>A0A075AGG8</accession>
<sequence>MSALRKAADLIDDAPEYELTLIRKLLNRRTIVRIQTLYIRRTGTIISHLAESSSAEFGNILIDAQLNQYKRSFAARQPELTVQQALVFYWLQVSRMEQRLTQFF</sequence>
<protein>
    <submittedName>
        <fullName evidence="1">Uncharacterized protein</fullName>
    </submittedName>
</protein>
<gene>
    <name evidence="1" type="ORF">T265_04492</name>
</gene>
<dbReference type="Proteomes" id="UP000054324">
    <property type="component" value="Unassembled WGS sequence"/>
</dbReference>